<protein>
    <submittedName>
        <fullName evidence="1">Uncharacterized protein</fullName>
    </submittedName>
</protein>
<accession>A0ABT9R645</accession>
<evidence type="ECO:0000313" key="2">
    <source>
        <dbReference type="Proteomes" id="UP001230426"/>
    </source>
</evidence>
<organism evidence="1 2">
    <name type="scientific">Streptosporangium brasiliense</name>
    <dbReference type="NCBI Taxonomy" id="47480"/>
    <lineage>
        <taxon>Bacteria</taxon>
        <taxon>Bacillati</taxon>
        <taxon>Actinomycetota</taxon>
        <taxon>Actinomycetes</taxon>
        <taxon>Streptosporangiales</taxon>
        <taxon>Streptosporangiaceae</taxon>
        <taxon>Streptosporangium</taxon>
    </lineage>
</organism>
<dbReference type="RefSeq" id="WP_306862022.1">
    <property type="nucleotide sequence ID" value="NZ_JAUSRB010000002.1"/>
</dbReference>
<name>A0ABT9R645_9ACTN</name>
<evidence type="ECO:0000313" key="1">
    <source>
        <dbReference type="EMBL" id="MDP9864337.1"/>
    </source>
</evidence>
<sequence length="73" mass="8078">MDVIAVLGWLLERDVNALIRVDAERGGVRPWTFHASGGPRSDRWAIRADADSAEECLQQARKALKAHGLDLPE</sequence>
<proteinExistence type="predicted"/>
<keyword evidence="2" id="KW-1185">Reference proteome</keyword>
<dbReference type="Proteomes" id="UP001230426">
    <property type="component" value="Unassembled WGS sequence"/>
</dbReference>
<gene>
    <name evidence="1" type="ORF">J2S55_003603</name>
</gene>
<dbReference type="EMBL" id="JAUSRB010000002">
    <property type="protein sequence ID" value="MDP9864337.1"/>
    <property type="molecule type" value="Genomic_DNA"/>
</dbReference>
<comment type="caution">
    <text evidence="1">The sequence shown here is derived from an EMBL/GenBank/DDBJ whole genome shotgun (WGS) entry which is preliminary data.</text>
</comment>
<reference evidence="1 2" key="1">
    <citation type="submission" date="2023-07" db="EMBL/GenBank/DDBJ databases">
        <title>Sequencing the genomes of 1000 actinobacteria strains.</title>
        <authorList>
            <person name="Klenk H.-P."/>
        </authorList>
    </citation>
    <scope>NUCLEOTIDE SEQUENCE [LARGE SCALE GENOMIC DNA]</scope>
    <source>
        <strain evidence="1 2">DSM 44109</strain>
    </source>
</reference>